<evidence type="ECO:0000259" key="2">
    <source>
        <dbReference type="Pfam" id="PF13579"/>
    </source>
</evidence>
<sequence length="373" mass="41743">MIGGVADYTMHLAHHLAAEGHDVGVLTSTRAEPVEQPRLRVMAEIGAWNVLAWPRILEIAREYDLVHIQYQAAAFDLGGAIPLLPDWLRVRGGPPVVVTFHDLRVPYLFPKAGRLRQAVVRRLAQRAHAVVTTNEEDEAILQAWGVRLLAFIPIGSNIPVQPPADFDADTWRARWGVSPEDWLIVYFGFINRSKGVHILLRAQDRLLRAGFRAKVLIVGDRLGASDPTNAAYLAEIEELVEELNLTDDWLMWTGHVPAAEVSAALKAADVVALPYTQGASLRHGTLIAALTHGAAVVTTEPRVPSRYLKPQHTVAVARRNHEGDFARRLALVLRRDDTKRRLQRGALEVAPEFDWKRIRDQHITLYEQLLAER</sequence>
<dbReference type="GO" id="GO:0016757">
    <property type="term" value="F:glycosyltransferase activity"/>
    <property type="evidence" value="ECO:0007669"/>
    <property type="project" value="InterPro"/>
</dbReference>
<evidence type="ECO:0000259" key="1">
    <source>
        <dbReference type="Pfam" id="PF00534"/>
    </source>
</evidence>
<comment type="caution">
    <text evidence="3">The sequence shown here is derived from an EMBL/GenBank/DDBJ whole genome shotgun (WGS) entry which is preliminary data.</text>
</comment>
<dbReference type="Gene3D" id="3.40.50.2000">
    <property type="entry name" value="Glycogen Phosphorylase B"/>
    <property type="match status" value="2"/>
</dbReference>
<dbReference type="PANTHER" id="PTHR12526:SF638">
    <property type="entry name" value="SPORE COAT PROTEIN SA"/>
    <property type="match status" value="1"/>
</dbReference>
<name>A0A0M8K8L9_9CHLR</name>
<protein>
    <recommendedName>
        <fullName evidence="5">Glycosyltransferase subfamily 4-like N-terminal domain-containing protein</fullName>
    </recommendedName>
</protein>
<dbReference type="Proteomes" id="UP000037784">
    <property type="component" value="Unassembled WGS sequence"/>
</dbReference>
<dbReference type="EMBL" id="BBZA01000062">
    <property type="protein sequence ID" value="GAP62516.1"/>
    <property type="molecule type" value="Genomic_DNA"/>
</dbReference>
<gene>
    <name evidence="3" type="ORF">ARMA_0938</name>
</gene>
<feature type="domain" description="Glycosyl transferase family 1" evidence="1">
    <location>
        <begin position="169"/>
        <end position="346"/>
    </location>
</feature>
<dbReference type="PANTHER" id="PTHR12526">
    <property type="entry name" value="GLYCOSYLTRANSFERASE"/>
    <property type="match status" value="1"/>
</dbReference>
<dbReference type="InterPro" id="IPR028098">
    <property type="entry name" value="Glyco_trans_4-like_N"/>
</dbReference>
<accession>A0A0M8K8L9</accession>
<feature type="domain" description="Glycosyltransferase subfamily 4-like N-terminal" evidence="2">
    <location>
        <begin position="3"/>
        <end position="147"/>
    </location>
</feature>
<dbReference type="Pfam" id="PF13579">
    <property type="entry name" value="Glyco_trans_4_4"/>
    <property type="match status" value="1"/>
</dbReference>
<dbReference type="AlphaFoldDB" id="A0A0M8K8L9"/>
<organism evidence="3 4">
    <name type="scientific">Ardenticatena maritima</name>
    <dbReference type="NCBI Taxonomy" id="872965"/>
    <lineage>
        <taxon>Bacteria</taxon>
        <taxon>Bacillati</taxon>
        <taxon>Chloroflexota</taxon>
        <taxon>Ardenticatenia</taxon>
        <taxon>Ardenticatenales</taxon>
        <taxon>Ardenticatenaceae</taxon>
        <taxon>Ardenticatena</taxon>
    </lineage>
</organism>
<evidence type="ECO:0000313" key="4">
    <source>
        <dbReference type="Proteomes" id="UP000037784"/>
    </source>
</evidence>
<dbReference type="SUPFAM" id="SSF53756">
    <property type="entry name" value="UDP-Glycosyltransferase/glycogen phosphorylase"/>
    <property type="match status" value="1"/>
</dbReference>
<dbReference type="CDD" id="cd03801">
    <property type="entry name" value="GT4_PimA-like"/>
    <property type="match status" value="1"/>
</dbReference>
<reference evidence="4" key="1">
    <citation type="submission" date="2015-08" db="EMBL/GenBank/DDBJ databases">
        <title>Draft Genome Sequence of a Heterotrophic Facultative Anaerobic Bacterium Ardenticatena maritima Strain 110S.</title>
        <authorList>
            <person name="Kawaichi S."/>
            <person name="Yoshida T."/>
            <person name="Sako Y."/>
            <person name="Nakamura R."/>
        </authorList>
    </citation>
    <scope>NUCLEOTIDE SEQUENCE [LARGE SCALE GENOMIC DNA]</scope>
    <source>
        <strain evidence="4">110S</strain>
    </source>
</reference>
<dbReference type="InterPro" id="IPR001296">
    <property type="entry name" value="Glyco_trans_1"/>
</dbReference>
<dbReference type="Pfam" id="PF00534">
    <property type="entry name" value="Glycos_transf_1"/>
    <property type="match status" value="1"/>
</dbReference>
<evidence type="ECO:0008006" key="5">
    <source>
        <dbReference type="Google" id="ProtNLM"/>
    </source>
</evidence>
<proteinExistence type="predicted"/>
<keyword evidence="4" id="KW-1185">Reference proteome</keyword>
<evidence type="ECO:0000313" key="3">
    <source>
        <dbReference type="EMBL" id="GAP62516.1"/>
    </source>
</evidence>
<dbReference type="InParanoid" id="A0A0M8K8L9"/>